<reference evidence="4" key="1">
    <citation type="submission" date="2025-08" db="UniProtKB">
        <authorList>
            <consortium name="RefSeq"/>
        </authorList>
    </citation>
    <scope>IDENTIFICATION</scope>
    <source>
        <tissue evidence="4">Blood</tissue>
    </source>
</reference>
<keyword evidence="3" id="KW-1185">Reference proteome</keyword>
<dbReference type="GeneID" id="129327834"/>
<sequence>MAWSRLHIDFAGPFQGHTFLVIVDSYSKWLEVVPVSAMTSGIVIRALQRLITTLGLPDIIVSDNAAQFTSREFQMFLDNNVIWHITSAPFHPSTNGQAQRTVRSAKDSLRKLSHRDFSQRLTELLLWQHTPHTTTGRSLAELLMGRRNYGSGPVWFLATVTRTTGPVSYKVADSAGKAYRRHIDQLRQQWPPREQEQDRDLPPCSTEVRAETDVTAENHRDGPLEGRDCLPAASGIPGTAKTNPSIPAVEPAKDVGGPVEGNPSTEGLRRSQRVRQLPAFLGDYVWSGAPQS</sequence>
<dbReference type="InterPro" id="IPR050951">
    <property type="entry name" value="Retrovirus_Pol_polyprotein"/>
</dbReference>
<feature type="domain" description="Integrase catalytic" evidence="2">
    <location>
        <begin position="1"/>
        <end position="161"/>
    </location>
</feature>
<dbReference type="AlphaFoldDB" id="A0AA97KVX1"/>
<dbReference type="Gene3D" id="3.30.420.10">
    <property type="entry name" value="Ribonuclease H-like superfamily/Ribonuclease H"/>
    <property type="match status" value="1"/>
</dbReference>
<evidence type="ECO:0000313" key="3">
    <source>
        <dbReference type="Proteomes" id="UP001190640"/>
    </source>
</evidence>
<dbReference type="PANTHER" id="PTHR37984">
    <property type="entry name" value="PROTEIN CBG26694"/>
    <property type="match status" value="1"/>
</dbReference>
<feature type="region of interest" description="Disordered" evidence="1">
    <location>
        <begin position="237"/>
        <end position="274"/>
    </location>
</feature>
<dbReference type="PROSITE" id="PS50994">
    <property type="entry name" value="INTEGRASE"/>
    <property type="match status" value="1"/>
</dbReference>
<dbReference type="GO" id="GO:0003676">
    <property type="term" value="F:nucleic acid binding"/>
    <property type="evidence" value="ECO:0007669"/>
    <property type="project" value="InterPro"/>
</dbReference>
<protein>
    <submittedName>
        <fullName evidence="4">Uncharacterized protein LOC129327834</fullName>
    </submittedName>
</protein>
<dbReference type="KEGG" id="emc:129327834"/>
<dbReference type="Pfam" id="PF00665">
    <property type="entry name" value="rve"/>
    <property type="match status" value="1"/>
</dbReference>
<evidence type="ECO:0000259" key="2">
    <source>
        <dbReference type="PROSITE" id="PS50994"/>
    </source>
</evidence>
<name>A0AA97KVX1_EUBMA</name>
<dbReference type="InterPro" id="IPR012337">
    <property type="entry name" value="RNaseH-like_sf"/>
</dbReference>
<accession>A0AA97KVX1</accession>
<dbReference type="RefSeq" id="XP_054832561.1">
    <property type="nucleotide sequence ID" value="XM_054976586.1"/>
</dbReference>
<evidence type="ECO:0000313" key="4">
    <source>
        <dbReference type="RefSeq" id="XP_054832561.1"/>
    </source>
</evidence>
<dbReference type="SUPFAM" id="SSF53098">
    <property type="entry name" value="Ribonuclease H-like"/>
    <property type="match status" value="1"/>
</dbReference>
<evidence type="ECO:0000256" key="1">
    <source>
        <dbReference type="SAM" id="MobiDB-lite"/>
    </source>
</evidence>
<dbReference type="PANTHER" id="PTHR37984:SF12">
    <property type="entry name" value="RIBONUCLEASE H"/>
    <property type="match status" value="1"/>
</dbReference>
<dbReference type="Proteomes" id="UP001190640">
    <property type="component" value="Chromosome 4"/>
</dbReference>
<gene>
    <name evidence="4" type="primary">LOC129327834</name>
</gene>
<proteinExistence type="predicted"/>
<dbReference type="InterPro" id="IPR036397">
    <property type="entry name" value="RNaseH_sf"/>
</dbReference>
<organism evidence="3 4">
    <name type="scientific">Eublepharis macularius</name>
    <name type="common">Leopard gecko</name>
    <name type="synonym">Cyrtodactylus macularius</name>
    <dbReference type="NCBI Taxonomy" id="481883"/>
    <lineage>
        <taxon>Eukaryota</taxon>
        <taxon>Metazoa</taxon>
        <taxon>Chordata</taxon>
        <taxon>Craniata</taxon>
        <taxon>Vertebrata</taxon>
        <taxon>Euteleostomi</taxon>
        <taxon>Lepidosauria</taxon>
        <taxon>Squamata</taxon>
        <taxon>Bifurcata</taxon>
        <taxon>Gekkota</taxon>
        <taxon>Eublepharidae</taxon>
        <taxon>Eublepharinae</taxon>
        <taxon>Eublepharis</taxon>
    </lineage>
</organism>
<dbReference type="GO" id="GO:0015074">
    <property type="term" value="P:DNA integration"/>
    <property type="evidence" value="ECO:0007669"/>
    <property type="project" value="InterPro"/>
</dbReference>
<dbReference type="InterPro" id="IPR001584">
    <property type="entry name" value="Integrase_cat-core"/>
</dbReference>